<organism evidence="8 9">
    <name type="scientific">Actinoalloteichus caeruleus DSM 43889</name>
    <dbReference type="NCBI Taxonomy" id="1120930"/>
    <lineage>
        <taxon>Bacteria</taxon>
        <taxon>Bacillati</taxon>
        <taxon>Actinomycetota</taxon>
        <taxon>Actinomycetes</taxon>
        <taxon>Pseudonocardiales</taxon>
        <taxon>Pseudonocardiaceae</taxon>
        <taxon>Actinoalloteichus</taxon>
        <taxon>Actinoalloteichus cyanogriseus</taxon>
    </lineage>
</organism>
<feature type="transmembrane region" description="Helical" evidence="6">
    <location>
        <begin position="148"/>
        <end position="171"/>
    </location>
</feature>
<dbReference type="SUPFAM" id="SSF103473">
    <property type="entry name" value="MFS general substrate transporter"/>
    <property type="match status" value="1"/>
</dbReference>
<feature type="transmembrane region" description="Helical" evidence="6">
    <location>
        <begin position="21"/>
        <end position="44"/>
    </location>
</feature>
<protein>
    <submittedName>
        <fullName evidence="8">Arabinose efflux permease, MFS family</fullName>
    </submittedName>
</protein>
<feature type="transmembrane region" description="Helical" evidence="6">
    <location>
        <begin position="221"/>
        <end position="250"/>
    </location>
</feature>
<evidence type="ECO:0000256" key="5">
    <source>
        <dbReference type="SAM" id="MobiDB-lite"/>
    </source>
</evidence>
<dbReference type="InterPro" id="IPR036259">
    <property type="entry name" value="MFS_trans_sf"/>
</dbReference>
<reference evidence="8 9" key="1">
    <citation type="submission" date="2022-06" db="EMBL/GenBank/DDBJ databases">
        <title>Genomic Encyclopedia of Type Strains, Phase I: the one thousand microbial genomes (KMG-I) project.</title>
        <authorList>
            <person name="Kyrpides N."/>
        </authorList>
    </citation>
    <scope>NUCLEOTIDE SEQUENCE [LARGE SCALE GENOMIC DNA]</scope>
    <source>
        <strain evidence="8 9">DSM 43889</strain>
    </source>
</reference>
<keyword evidence="4 6" id="KW-0472">Membrane</keyword>
<evidence type="ECO:0000256" key="4">
    <source>
        <dbReference type="ARBA" id="ARBA00023136"/>
    </source>
</evidence>
<feature type="transmembrane region" description="Helical" evidence="6">
    <location>
        <begin position="50"/>
        <end position="71"/>
    </location>
</feature>
<evidence type="ECO:0000313" key="9">
    <source>
        <dbReference type="Proteomes" id="UP000791080"/>
    </source>
</evidence>
<proteinExistence type="predicted"/>
<keyword evidence="2 6" id="KW-0812">Transmembrane</keyword>
<evidence type="ECO:0000256" key="6">
    <source>
        <dbReference type="SAM" id="Phobius"/>
    </source>
</evidence>
<dbReference type="EMBL" id="AUBJ02000001">
    <property type="protein sequence ID" value="MCP2332730.1"/>
    <property type="molecule type" value="Genomic_DNA"/>
</dbReference>
<sequence>MSHSASLADYRAALSTPAARWPVITSLVGRLPIAMIGMSILFYVRDRTGSFAIAGLVSAATLFGVAFGSVVQGRIVDRLGPTRPLLTISSVFVVLACGQIALVESSAPVPALVALALCIGLSEPQLGTASRALWRRLLPPGPARTAALSYEAISVEVFFILGPGLAGLLAASPWPGTGLVVGTVAMVGGSTGFALTTTVRSWRPEPRAKRTSARTDGGSRLAHLLGAFAVPGMRTVALAVLGFGVVIGFVEVAVPAAATEAGHPAIGGLLLSLWSVSSVVFGLLYGLRPWPRPLHLRLPVLLGGFAVLTTLLAVPVTLAGLAAVMFVVGALVTPQSMAHSLAVEAVAPSDKAAEAFGWVITSVTVGIGLGQSISGQLVENVGVPQAFLAAAGCGVVIAGLVFLFRGTVAAEEREPDDDGRTPRPTADSHAASSAT</sequence>
<dbReference type="RefSeq" id="WP_035291460.1">
    <property type="nucleotide sequence ID" value="NZ_AUBJ02000001.1"/>
</dbReference>
<feature type="domain" description="Major facilitator superfamily (MFS) profile" evidence="7">
    <location>
        <begin position="18"/>
        <end position="409"/>
    </location>
</feature>
<evidence type="ECO:0000313" key="8">
    <source>
        <dbReference type="EMBL" id="MCP2332730.1"/>
    </source>
</evidence>
<feature type="transmembrane region" description="Helical" evidence="6">
    <location>
        <begin position="83"/>
        <end position="103"/>
    </location>
</feature>
<dbReference type="InterPro" id="IPR011701">
    <property type="entry name" value="MFS"/>
</dbReference>
<dbReference type="PANTHER" id="PTHR23542:SF1">
    <property type="entry name" value="MAJOR FACILITATOR SUPERFAMILY (MFS) PROFILE DOMAIN-CONTAINING PROTEIN"/>
    <property type="match status" value="1"/>
</dbReference>
<feature type="transmembrane region" description="Helical" evidence="6">
    <location>
        <begin position="386"/>
        <end position="404"/>
    </location>
</feature>
<evidence type="ECO:0000256" key="3">
    <source>
        <dbReference type="ARBA" id="ARBA00022989"/>
    </source>
</evidence>
<feature type="transmembrane region" description="Helical" evidence="6">
    <location>
        <begin position="177"/>
        <end position="200"/>
    </location>
</feature>
<comment type="caution">
    <text evidence="8">The sequence shown here is derived from an EMBL/GenBank/DDBJ whole genome shotgun (WGS) entry which is preliminary data.</text>
</comment>
<dbReference type="Pfam" id="PF07690">
    <property type="entry name" value="MFS_1"/>
    <property type="match status" value="1"/>
</dbReference>
<dbReference type="Proteomes" id="UP000791080">
    <property type="component" value="Unassembled WGS sequence"/>
</dbReference>
<feature type="transmembrane region" description="Helical" evidence="6">
    <location>
        <begin position="109"/>
        <end position="127"/>
    </location>
</feature>
<dbReference type="InterPro" id="IPR020846">
    <property type="entry name" value="MFS_dom"/>
</dbReference>
<name>A0ABT1JJN8_ACTCY</name>
<accession>A0ABT1JJN8</accession>
<evidence type="ECO:0000259" key="7">
    <source>
        <dbReference type="PROSITE" id="PS50850"/>
    </source>
</evidence>
<keyword evidence="9" id="KW-1185">Reference proteome</keyword>
<dbReference type="Gene3D" id="1.20.1250.20">
    <property type="entry name" value="MFS general substrate transporter like domains"/>
    <property type="match status" value="1"/>
</dbReference>
<feature type="transmembrane region" description="Helical" evidence="6">
    <location>
        <begin position="265"/>
        <end position="287"/>
    </location>
</feature>
<feature type="region of interest" description="Disordered" evidence="5">
    <location>
        <begin position="411"/>
        <end position="435"/>
    </location>
</feature>
<feature type="transmembrane region" description="Helical" evidence="6">
    <location>
        <begin position="299"/>
        <end position="332"/>
    </location>
</feature>
<gene>
    <name evidence="8" type="ORF">G443_003000</name>
</gene>
<keyword evidence="3 6" id="KW-1133">Transmembrane helix</keyword>
<dbReference type="PROSITE" id="PS50850">
    <property type="entry name" value="MFS"/>
    <property type="match status" value="1"/>
</dbReference>
<comment type="subcellular location">
    <subcellularLocation>
        <location evidence="1">Cell membrane</location>
        <topology evidence="1">Multi-pass membrane protein</topology>
    </subcellularLocation>
</comment>
<evidence type="ECO:0000256" key="1">
    <source>
        <dbReference type="ARBA" id="ARBA00004651"/>
    </source>
</evidence>
<dbReference type="PANTHER" id="PTHR23542">
    <property type="match status" value="1"/>
</dbReference>
<evidence type="ECO:0000256" key="2">
    <source>
        <dbReference type="ARBA" id="ARBA00022692"/>
    </source>
</evidence>